<evidence type="ECO:0000256" key="3">
    <source>
        <dbReference type="ARBA" id="ARBA00005735"/>
    </source>
</evidence>
<keyword evidence="5 11" id="KW-0808">Transferase</keyword>
<dbReference type="AlphaFoldDB" id="A0AAJ6QQZ1"/>
<gene>
    <name evidence="15" type="primary">LOC100907842</name>
</gene>
<organism evidence="14 15">
    <name type="scientific">Galendromus occidentalis</name>
    <name type="common">western predatory mite</name>
    <dbReference type="NCBI Taxonomy" id="34638"/>
    <lineage>
        <taxon>Eukaryota</taxon>
        <taxon>Metazoa</taxon>
        <taxon>Ecdysozoa</taxon>
        <taxon>Arthropoda</taxon>
        <taxon>Chelicerata</taxon>
        <taxon>Arachnida</taxon>
        <taxon>Acari</taxon>
        <taxon>Parasitiformes</taxon>
        <taxon>Mesostigmata</taxon>
        <taxon>Gamasina</taxon>
        <taxon>Phytoseioidea</taxon>
        <taxon>Phytoseiidae</taxon>
        <taxon>Typhlodrominae</taxon>
        <taxon>Galendromus</taxon>
    </lineage>
</organism>
<dbReference type="GO" id="GO:0033842">
    <property type="term" value="F:N-acetyl-beta-glucosaminyl-derivative 4-beta-N-acetylgalactosaminyltransferase activity"/>
    <property type="evidence" value="ECO:0007669"/>
    <property type="project" value="TreeGrafter"/>
</dbReference>
<evidence type="ECO:0000259" key="12">
    <source>
        <dbReference type="Pfam" id="PF02709"/>
    </source>
</evidence>
<evidence type="ECO:0000256" key="9">
    <source>
        <dbReference type="ARBA" id="ARBA00023136"/>
    </source>
</evidence>
<evidence type="ECO:0000256" key="8">
    <source>
        <dbReference type="ARBA" id="ARBA00022989"/>
    </source>
</evidence>
<dbReference type="InterPro" id="IPR027791">
    <property type="entry name" value="Galactosyl_T_C"/>
</dbReference>
<keyword evidence="4 11" id="KW-0328">Glycosyltransferase</keyword>
<dbReference type="InterPro" id="IPR029044">
    <property type="entry name" value="Nucleotide-diphossugar_trans"/>
</dbReference>
<comment type="pathway">
    <text evidence="2 11">Protein modification; protein glycosylation.</text>
</comment>
<dbReference type="InterPro" id="IPR003859">
    <property type="entry name" value="Galactosyl_T"/>
</dbReference>
<protein>
    <recommendedName>
        <fullName evidence="11">Beta-1,4-N-acetylgalactosaminyltransferase</fullName>
        <ecNumber evidence="11">2.4.1.-</ecNumber>
    </recommendedName>
    <alternativeName>
        <fullName evidence="11">Beta-4-GalNAcT</fullName>
    </alternativeName>
</protein>
<keyword evidence="11" id="KW-0464">Manganese</keyword>
<evidence type="ECO:0000313" key="14">
    <source>
        <dbReference type="Proteomes" id="UP000694867"/>
    </source>
</evidence>
<comment type="subcellular location">
    <subcellularLocation>
        <location evidence="1 11">Membrane</location>
        <topology evidence="1 11">Single-pass type II membrane protein</topology>
    </subcellularLocation>
</comment>
<keyword evidence="7 11" id="KW-0735">Signal-anchor</keyword>
<dbReference type="GO" id="GO:0005794">
    <property type="term" value="C:Golgi apparatus"/>
    <property type="evidence" value="ECO:0007669"/>
    <property type="project" value="TreeGrafter"/>
</dbReference>
<dbReference type="SUPFAM" id="SSF53448">
    <property type="entry name" value="Nucleotide-diphospho-sugar transferases"/>
    <property type="match status" value="1"/>
</dbReference>
<dbReference type="PANTHER" id="PTHR19300">
    <property type="entry name" value="BETA-1,4-GALACTOSYLTRANSFERASE"/>
    <property type="match status" value="1"/>
</dbReference>
<evidence type="ECO:0000256" key="5">
    <source>
        <dbReference type="ARBA" id="ARBA00022679"/>
    </source>
</evidence>
<evidence type="ECO:0000256" key="6">
    <source>
        <dbReference type="ARBA" id="ARBA00022692"/>
    </source>
</evidence>
<accession>A0AAJ6QQZ1</accession>
<keyword evidence="10 11" id="KW-0325">Glycoprotein</keyword>
<keyword evidence="8" id="KW-1133">Transmembrane helix</keyword>
<name>A0AAJ6QQZ1_9ACAR</name>
<dbReference type="GO" id="GO:0046872">
    <property type="term" value="F:metal ion binding"/>
    <property type="evidence" value="ECO:0007669"/>
    <property type="project" value="UniProtKB-UniRule"/>
</dbReference>
<feature type="domain" description="Galactosyltransferase N-terminal" evidence="13">
    <location>
        <begin position="97"/>
        <end position="193"/>
    </location>
</feature>
<comment type="function">
    <text evidence="11">Catalyzes the transfer of galactose onto proteins or lipids.</text>
</comment>
<dbReference type="KEGG" id="goe:100907842"/>
<keyword evidence="14" id="KW-1185">Reference proteome</keyword>
<dbReference type="PANTHER" id="PTHR19300:SF57">
    <property type="entry name" value="BETA-1,4-N-ACETYLGALACTOSAMINYLTRANSFERASE"/>
    <property type="match status" value="1"/>
</dbReference>
<comment type="similarity">
    <text evidence="3 11">Belongs to the glycosyltransferase 7 family.</text>
</comment>
<dbReference type="InterPro" id="IPR027995">
    <property type="entry name" value="Galactosyl_T_N"/>
</dbReference>
<evidence type="ECO:0000256" key="10">
    <source>
        <dbReference type="ARBA" id="ARBA00023180"/>
    </source>
</evidence>
<dbReference type="GO" id="GO:0016020">
    <property type="term" value="C:membrane"/>
    <property type="evidence" value="ECO:0007669"/>
    <property type="project" value="UniProtKB-SubCell"/>
</dbReference>
<evidence type="ECO:0000259" key="13">
    <source>
        <dbReference type="Pfam" id="PF13733"/>
    </source>
</evidence>
<dbReference type="GeneID" id="100907842"/>
<dbReference type="Pfam" id="PF13733">
    <property type="entry name" value="Glyco_transf_7N"/>
    <property type="match status" value="1"/>
</dbReference>
<evidence type="ECO:0000256" key="11">
    <source>
        <dbReference type="RuleBase" id="RU368121"/>
    </source>
</evidence>
<comment type="cofactor">
    <cofactor evidence="11">
        <name>Mn(2+)</name>
        <dbReference type="ChEBI" id="CHEBI:29035"/>
    </cofactor>
</comment>
<dbReference type="RefSeq" id="XP_003740946.1">
    <property type="nucleotide sequence ID" value="XM_003740898.2"/>
</dbReference>
<dbReference type="GO" id="GO:0005975">
    <property type="term" value="P:carbohydrate metabolic process"/>
    <property type="evidence" value="ECO:0007669"/>
    <property type="project" value="InterPro"/>
</dbReference>
<dbReference type="EC" id="2.4.1.-" evidence="11"/>
<evidence type="ECO:0000256" key="1">
    <source>
        <dbReference type="ARBA" id="ARBA00004606"/>
    </source>
</evidence>
<reference evidence="15" key="1">
    <citation type="submission" date="2025-08" db="UniProtKB">
        <authorList>
            <consortium name="RefSeq"/>
        </authorList>
    </citation>
    <scope>IDENTIFICATION</scope>
</reference>
<evidence type="ECO:0000256" key="2">
    <source>
        <dbReference type="ARBA" id="ARBA00004922"/>
    </source>
</evidence>
<dbReference type="PRINTS" id="PR02050">
    <property type="entry name" value="B14GALTRFASE"/>
</dbReference>
<keyword evidence="11" id="KW-0479">Metal-binding</keyword>
<keyword evidence="6" id="KW-0812">Transmembrane</keyword>
<dbReference type="CDD" id="cd00899">
    <property type="entry name" value="b4GalT"/>
    <property type="match status" value="1"/>
</dbReference>
<sequence length="325" mass="37289">MRSSKCQSLRMLSCEQWMMALAVSLFLLALRCPTGRFVVFSSPEEDLVSCASLVGRCPLSSALPGSMLIKRVLDESVLTQLERELHGHYNQSGFPLIRASGCESAFRTAIIVPFRNRSEHLDVFLRHMHSFLPQQNIDYSIYVVEQSERHKFNRGKLMNIGFKEALRDMDYCCFIFHDVDLLPENPRNLYACSKHPRHMCVAIDTFRYVVPYADIFGGVVAMQKDHFVKVNGFSNRFFGWGAEDDDLALRIQSAKLHITRWSTDISRYTALVHEKANPNPKRFDLLADSSSRWQSDGLIDLKYKLLSHQRTPLYTKITVDVSPDD</sequence>
<keyword evidence="9" id="KW-0472">Membrane</keyword>
<dbReference type="Gene3D" id="3.90.550.10">
    <property type="entry name" value="Spore Coat Polysaccharide Biosynthesis Protein SpsA, Chain A"/>
    <property type="match status" value="1"/>
</dbReference>
<evidence type="ECO:0000313" key="15">
    <source>
        <dbReference type="RefSeq" id="XP_003740946.1"/>
    </source>
</evidence>
<evidence type="ECO:0000256" key="4">
    <source>
        <dbReference type="ARBA" id="ARBA00022676"/>
    </source>
</evidence>
<dbReference type="Proteomes" id="UP000694867">
    <property type="component" value="Unplaced"/>
</dbReference>
<dbReference type="GO" id="GO:0008378">
    <property type="term" value="F:galactosyltransferase activity"/>
    <property type="evidence" value="ECO:0007669"/>
    <property type="project" value="TreeGrafter"/>
</dbReference>
<proteinExistence type="inferred from homology"/>
<feature type="domain" description="Galactosyltransferase C-terminal" evidence="12">
    <location>
        <begin position="197"/>
        <end position="274"/>
    </location>
</feature>
<dbReference type="GO" id="GO:0006688">
    <property type="term" value="P:glycosphingolipid biosynthetic process"/>
    <property type="evidence" value="ECO:0007669"/>
    <property type="project" value="TreeGrafter"/>
</dbReference>
<dbReference type="Pfam" id="PF02709">
    <property type="entry name" value="Glyco_transf_7C"/>
    <property type="match status" value="1"/>
</dbReference>
<evidence type="ECO:0000256" key="7">
    <source>
        <dbReference type="ARBA" id="ARBA00022968"/>
    </source>
</evidence>